<dbReference type="EMBL" id="MG262389">
    <property type="protein sequence ID" value="AWV63344.1"/>
    <property type="molecule type" value="Genomic_DNA"/>
</dbReference>
<keyword evidence="7" id="KW-0520">NAD</keyword>
<feature type="transmembrane region" description="Helical" evidence="10">
    <location>
        <begin position="102"/>
        <end position="123"/>
    </location>
</feature>
<dbReference type="InterPro" id="IPR001750">
    <property type="entry name" value="ND/Mrp_TM"/>
</dbReference>
<keyword evidence="2" id="KW-0813">Transport</keyword>
<feature type="transmembrane region" description="Helical" evidence="10">
    <location>
        <begin position="180"/>
        <end position="198"/>
    </location>
</feature>
<feature type="transmembrane region" description="Helical" evidence="10">
    <location>
        <begin position="51"/>
        <end position="70"/>
    </location>
</feature>
<feature type="transmembrane region" description="Helical" evidence="10">
    <location>
        <begin position="485"/>
        <end position="505"/>
    </location>
</feature>
<comment type="subcellular location">
    <subcellularLocation>
        <location evidence="1">Membrane</location>
        <topology evidence="1">Multi-pass membrane protein</topology>
    </subcellularLocation>
</comment>
<gene>
    <name evidence="13" type="primary">ndhB</name>
</gene>
<evidence type="ECO:0000256" key="4">
    <source>
        <dbReference type="ARBA" id="ARBA00022692"/>
    </source>
</evidence>
<feature type="domain" description="NADH:quinone oxidoreductase/Mrp antiporter transmembrane" evidence="11">
    <location>
        <begin position="267"/>
        <end position="381"/>
    </location>
</feature>
<feature type="transmembrane region" description="Helical" evidence="10">
    <location>
        <begin position="348"/>
        <end position="367"/>
    </location>
</feature>
<dbReference type="AlphaFoldDB" id="A0A344AIK3"/>
<name>A0A344AIK3_9MONI</name>
<keyword evidence="4 10" id="KW-0812">Transmembrane</keyword>
<evidence type="ECO:0000256" key="3">
    <source>
        <dbReference type="ARBA" id="ARBA00022528"/>
    </source>
</evidence>
<keyword evidence="6 10" id="KW-1133">Transmembrane helix</keyword>
<keyword evidence="13" id="KW-0934">Plastid</keyword>
<evidence type="ECO:0000256" key="2">
    <source>
        <dbReference type="ARBA" id="ARBA00022448"/>
    </source>
</evidence>
<dbReference type="GeneID" id="37507953"/>
<dbReference type="Pfam" id="PF00361">
    <property type="entry name" value="Proton_antipo_M"/>
    <property type="match status" value="3"/>
</dbReference>
<dbReference type="Pfam" id="PF19530">
    <property type="entry name" value="Ndh2_N"/>
    <property type="match status" value="1"/>
</dbReference>
<evidence type="ECO:0000256" key="6">
    <source>
        <dbReference type="ARBA" id="ARBA00022989"/>
    </source>
</evidence>
<feature type="domain" description="NADH:quinone oxidoreductase/Mrp antiporter transmembrane" evidence="11">
    <location>
        <begin position="13"/>
        <end position="139"/>
    </location>
</feature>
<geneLocation type="chloroplast" evidence="13"/>
<feature type="transmembrane region" description="Helical" evidence="10">
    <location>
        <begin position="424"/>
        <end position="444"/>
    </location>
</feature>
<dbReference type="GO" id="GO:0016020">
    <property type="term" value="C:membrane"/>
    <property type="evidence" value="ECO:0007669"/>
    <property type="project" value="UniProtKB-SubCell"/>
</dbReference>
<keyword evidence="8" id="KW-0793">Thylakoid</keyword>
<proteinExistence type="predicted"/>
<organism evidence="13">
    <name type="scientific">Gymnosphaera podophylla</name>
    <dbReference type="NCBI Taxonomy" id="204585"/>
    <lineage>
        <taxon>Eukaryota</taxon>
        <taxon>Viridiplantae</taxon>
        <taxon>Streptophyta</taxon>
        <taxon>Embryophyta</taxon>
        <taxon>Tracheophyta</taxon>
        <taxon>Polypodiopsida</taxon>
        <taxon>Polypodiidae</taxon>
        <taxon>Cyatheales</taxon>
        <taxon>Cyatheaceae</taxon>
        <taxon>Gymnosphaera</taxon>
    </lineage>
</organism>
<evidence type="ECO:0000313" key="13">
    <source>
        <dbReference type="EMBL" id="AWV63344.1"/>
    </source>
</evidence>
<keyword evidence="3 13" id="KW-0150">Chloroplast</keyword>
<evidence type="ECO:0000256" key="8">
    <source>
        <dbReference type="ARBA" id="ARBA00023078"/>
    </source>
</evidence>
<feature type="transmembrane region" description="Helical" evidence="10">
    <location>
        <begin position="245"/>
        <end position="264"/>
    </location>
</feature>
<evidence type="ECO:0000259" key="12">
    <source>
        <dbReference type="Pfam" id="PF19530"/>
    </source>
</evidence>
<dbReference type="RefSeq" id="YP_009502294.1">
    <property type="nucleotide sequence ID" value="NC_038150.1"/>
</dbReference>
<evidence type="ECO:0000256" key="5">
    <source>
        <dbReference type="ARBA" id="ARBA00022967"/>
    </source>
</evidence>
<keyword evidence="9 10" id="KW-0472">Membrane</keyword>
<evidence type="ECO:0000256" key="1">
    <source>
        <dbReference type="ARBA" id="ARBA00004141"/>
    </source>
</evidence>
<accession>A0A344AIK3</accession>
<protein>
    <submittedName>
        <fullName evidence="13">NADH-plastoquinone oxidoreductase subunit 2</fullName>
    </submittedName>
</protein>
<feature type="domain" description="NADH:quinone oxidoreductase/Mrp antiporter transmembrane" evidence="11">
    <location>
        <begin position="382"/>
        <end position="439"/>
    </location>
</feature>
<sequence length="511" mass="55766">MSGKIENLLFDSNSPTPVVAFFSATSKVAALALSTRLFGIIFPYFSGEWHIALGVLATLSMILGNLIAITQISMKRMLAYSSISQIGYIMIGILAADPENGYASMITYTFIHILMNLGTFARITSFGLRTGTDNIRDYTNNIDYFLSLCNSSIFPEYILILTLITIIVIDLSYKGKDILLLHRISLISLLSSIVLLLCQWEVKSVPIAPESLQINTPSNIFRLFLLIRSLLSVSLSVDYVRCTKIALAEFLLFISTAGSGGMLLRCANDLVTIYVASECLSLSSYLLSGYAKKDIRSNEATLKFLLMGGASSSFLAYGFSLLYGLSGGEVQLNKLVDGLLSNQMCDSVAIYTSIAFVVAGMAFKLSLVPFHQWTPDVYEGAGLYMKDPVLTFSPVLRSPSLGGIPPPSGFFGKLYLFWHGWKAGSYPSVPIALVTSVISIYYYLKIIKLMFTGKNERSGTSTIYIQNSLVSSSTSISKSSIEIAMIIRALASILSGILIDPIIGITQNTLF</sequence>
<dbReference type="InterPro" id="IPR045693">
    <property type="entry name" value="Ndh2_N"/>
</dbReference>
<evidence type="ECO:0000256" key="10">
    <source>
        <dbReference type="SAM" id="Phobius"/>
    </source>
</evidence>
<feature type="domain" description="NAD(P)H-quinone oxidoreductase subunit 2 N-terminal" evidence="12">
    <location>
        <begin position="149"/>
        <end position="238"/>
    </location>
</feature>
<feature type="transmembrane region" description="Helical" evidence="10">
    <location>
        <begin position="304"/>
        <end position="327"/>
    </location>
</feature>
<evidence type="ECO:0000256" key="9">
    <source>
        <dbReference type="ARBA" id="ARBA00023136"/>
    </source>
</evidence>
<reference evidence="13" key="1">
    <citation type="journal article" date="2018" name="Mitochondrial DNA Part B Resour">
        <title>Complete chloroplast genome of the tree fern Alsophila podophylla (Cyatheaceae).</title>
        <authorList>
            <person name="Liu S."/>
            <person name="Ping J."/>
            <person name="Wang Z."/>
            <person name="Wang T."/>
            <person name="Su Y."/>
        </authorList>
    </citation>
    <scope>NUCLEOTIDE SEQUENCE</scope>
</reference>
<evidence type="ECO:0000256" key="7">
    <source>
        <dbReference type="ARBA" id="ARBA00023027"/>
    </source>
</evidence>
<dbReference type="PANTHER" id="PTHR22773">
    <property type="entry name" value="NADH DEHYDROGENASE"/>
    <property type="match status" value="1"/>
</dbReference>
<evidence type="ECO:0000259" key="11">
    <source>
        <dbReference type="Pfam" id="PF00361"/>
    </source>
</evidence>
<feature type="transmembrane region" description="Helical" evidence="10">
    <location>
        <begin position="77"/>
        <end position="96"/>
    </location>
</feature>
<keyword evidence="5" id="KW-1278">Translocase</keyword>
<feature type="transmembrane region" description="Helical" evidence="10">
    <location>
        <begin position="144"/>
        <end position="168"/>
    </location>
</feature>